<dbReference type="GO" id="GO:0003676">
    <property type="term" value="F:nucleic acid binding"/>
    <property type="evidence" value="ECO:0007669"/>
    <property type="project" value="InterPro"/>
</dbReference>
<dbReference type="InterPro" id="IPR001650">
    <property type="entry name" value="Helicase_C-like"/>
</dbReference>
<dbReference type="SMART" id="SM00490">
    <property type="entry name" value="HELICc"/>
    <property type="match status" value="1"/>
</dbReference>
<dbReference type="Pfam" id="PF22982">
    <property type="entry name" value="WHD_HRQ1"/>
    <property type="match status" value="1"/>
</dbReference>
<dbReference type="Pfam" id="PF09369">
    <property type="entry name" value="MZB"/>
    <property type="match status" value="1"/>
</dbReference>
<evidence type="ECO:0000313" key="6">
    <source>
        <dbReference type="EMBL" id="KAF9070382.1"/>
    </source>
</evidence>
<evidence type="ECO:0000256" key="3">
    <source>
        <dbReference type="SAM" id="MobiDB-lite"/>
    </source>
</evidence>
<dbReference type="PANTHER" id="PTHR47957:SF3">
    <property type="entry name" value="ATP-DEPENDENT HELICASE HRQ1"/>
    <property type="match status" value="1"/>
</dbReference>
<accession>A0A9P5U8X7</accession>
<dbReference type="GO" id="GO:0006289">
    <property type="term" value="P:nucleotide-excision repair"/>
    <property type="evidence" value="ECO:0007669"/>
    <property type="project" value="TreeGrafter"/>
</dbReference>
<reference evidence="6" key="1">
    <citation type="submission" date="2020-11" db="EMBL/GenBank/DDBJ databases">
        <authorList>
            <consortium name="DOE Joint Genome Institute"/>
            <person name="Ahrendt S."/>
            <person name="Riley R."/>
            <person name="Andreopoulos W."/>
            <person name="Labutti K."/>
            <person name="Pangilinan J."/>
            <person name="Ruiz-Duenas F.J."/>
            <person name="Barrasa J.M."/>
            <person name="Sanchez-Garcia M."/>
            <person name="Camarero S."/>
            <person name="Miyauchi S."/>
            <person name="Serrano A."/>
            <person name="Linde D."/>
            <person name="Babiker R."/>
            <person name="Drula E."/>
            <person name="Ayuso-Fernandez I."/>
            <person name="Pacheco R."/>
            <person name="Padilla G."/>
            <person name="Ferreira P."/>
            <person name="Barriuso J."/>
            <person name="Kellner H."/>
            <person name="Castanera R."/>
            <person name="Alfaro M."/>
            <person name="Ramirez L."/>
            <person name="Pisabarro A.G."/>
            <person name="Kuo A."/>
            <person name="Tritt A."/>
            <person name="Lipzen A."/>
            <person name="He G."/>
            <person name="Yan M."/>
            <person name="Ng V."/>
            <person name="Cullen D."/>
            <person name="Martin F."/>
            <person name="Rosso M.-N."/>
            <person name="Henrissat B."/>
            <person name="Hibbett D."/>
            <person name="Martinez A.T."/>
            <person name="Grigoriev I.V."/>
        </authorList>
    </citation>
    <scope>NUCLEOTIDE SEQUENCE</scope>
    <source>
        <strain evidence="6">AH 40177</strain>
    </source>
</reference>
<dbReference type="InterPro" id="IPR018973">
    <property type="entry name" value="MZB"/>
</dbReference>
<evidence type="ECO:0000259" key="5">
    <source>
        <dbReference type="PROSITE" id="PS51194"/>
    </source>
</evidence>
<dbReference type="Pfam" id="PF08839">
    <property type="entry name" value="CDT1"/>
    <property type="match status" value="1"/>
</dbReference>
<dbReference type="InterPro" id="IPR036390">
    <property type="entry name" value="WH_DNA-bd_sf"/>
</dbReference>
<dbReference type="AlphaFoldDB" id="A0A9P5U8X7"/>
<keyword evidence="1" id="KW-0547">Nucleotide-binding</keyword>
<dbReference type="SMART" id="SM01075">
    <property type="entry name" value="CDT1"/>
    <property type="match status" value="1"/>
</dbReference>
<dbReference type="GO" id="GO:0043138">
    <property type="term" value="F:3'-5' DNA helicase activity"/>
    <property type="evidence" value="ECO:0007669"/>
    <property type="project" value="TreeGrafter"/>
</dbReference>
<feature type="domain" description="Helicase C-terminal" evidence="5">
    <location>
        <begin position="533"/>
        <end position="690"/>
    </location>
</feature>
<dbReference type="CDD" id="cd17923">
    <property type="entry name" value="DEXHc_Hrq1-like"/>
    <property type="match status" value="1"/>
</dbReference>
<name>A0A9P5U8X7_9AGAR</name>
<sequence length="1060" mass="118518">MSTGDPGPSQKSKKRAHDDSSQVKVKKPRSAKSKGNEKLDHWPQYFHLLFKVYKALNTVLAFVTSRKQLATTFPSIRSSVENITKQPLNMSQVAELKALLPEIINFAYVPHNQLRVNSVHKSADEPDFSAFSTSRESLVLAEEPEHVLLLEFAESWKGVPGGTSASETGYLLPATRTLAATTKLVEKRNERFIRAVDELLSATPPTDDPVSLLQAAARDHIPVDPKHKHKLPIDESAHMSIPNPQDRASVADILAEIKVQEWYKDQIMDQRTVEAREGQTGEIDEPLSATIQQALKNSRNITSLYSHQAVAIGALNSGKNVIISTSTASGKSVIYQIPLLRLLEYDPHATAIFVYPTKALAQDQKAALENLLLACPGLEHIQVSTYDGDTPTDLRSGIRSSASVIFTNFDMIHASILPYEELWRTFLKNLKFFVVDELHYYSGMFGSHVALVMRRFRRVCAAIGNQSIRFVSCSATISNPLSHMVNIFGLDATQIQVVTQDGAPTGSKEYLIWRSPYIDNSDPQLGRESGIRQAVVLMVFLMKRGIRVILFCKIRKVCELTMKTLRTELSSEGRHDILNRVQAYRGGYSAAERRQIEHDAFTGHLLGIVATNALELGVDIGALDAVLMLGFPVNIASFRQQAGRAGRRKRDSLVVFVAEALPIDQYYMSNPNELFDEGTDDLIVDLENKIILEVHLQCAAHEMPICSQDKQYFGPLLKGICQEKLHRDGEGWYHPHNKYLPLPSKHISIRGVQEDKYVLVDVTKSVASARILEEIEISRAIFEVYEGGIFIHQGRPFIVQELNHDSKLVKLIQVDVNWTTKQRDFTDVNALQTHRIREIKGSPHHAFYGRVEIFCQVFGFYKMRHNIVLDIVDVETSPWIHDTTGLWLDVPDFVLGLLRDKSIKPASAIHSAEHAFLNQFSLASDLRTECKAEEKEYLKKESRRKRSARLIVYDPVGNGSGVSVKAFEHVSDILHKACIAIKNCDCKEGCTKCILSPLCKEGNTVSSKAGALVILKAILNEPIDPDKIPYEADEKKLKGHDSIVSASPVHTKTAQKLVVE</sequence>
<dbReference type="Proteomes" id="UP000772434">
    <property type="component" value="Unassembled WGS sequence"/>
</dbReference>
<proteinExistence type="predicted"/>
<evidence type="ECO:0000256" key="1">
    <source>
        <dbReference type="ARBA" id="ARBA00022741"/>
    </source>
</evidence>
<dbReference type="OrthoDB" id="18781at2759"/>
<dbReference type="EMBL" id="JADNRY010000041">
    <property type="protein sequence ID" value="KAF9070382.1"/>
    <property type="molecule type" value="Genomic_DNA"/>
</dbReference>
<dbReference type="SUPFAM" id="SSF52540">
    <property type="entry name" value="P-loop containing nucleoside triphosphate hydrolases"/>
    <property type="match status" value="1"/>
</dbReference>
<dbReference type="PROSITE" id="PS51194">
    <property type="entry name" value="HELICASE_CTER"/>
    <property type="match status" value="1"/>
</dbReference>
<evidence type="ECO:0000259" key="4">
    <source>
        <dbReference type="PROSITE" id="PS51192"/>
    </source>
</evidence>
<gene>
    <name evidence="6" type="ORF">BDP27DRAFT_1323957</name>
</gene>
<evidence type="ECO:0000313" key="7">
    <source>
        <dbReference type="Proteomes" id="UP000772434"/>
    </source>
</evidence>
<dbReference type="PROSITE" id="PS51192">
    <property type="entry name" value="HELICASE_ATP_BIND_1"/>
    <property type="match status" value="1"/>
</dbReference>
<keyword evidence="6" id="KW-0378">Hydrolase</keyword>
<dbReference type="GO" id="GO:0036297">
    <property type="term" value="P:interstrand cross-link repair"/>
    <property type="evidence" value="ECO:0007669"/>
    <property type="project" value="TreeGrafter"/>
</dbReference>
<keyword evidence="7" id="KW-1185">Reference proteome</keyword>
<dbReference type="SUPFAM" id="SSF46785">
    <property type="entry name" value="Winged helix' DNA-binding domain"/>
    <property type="match status" value="1"/>
</dbReference>
<dbReference type="PANTHER" id="PTHR47957">
    <property type="entry name" value="ATP-DEPENDENT HELICASE HRQ1"/>
    <property type="match status" value="1"/>
</dbReference>
<evidence type="ECO:0000256" key="2">
    <source>
        <dbReference type="ARBA" id="ARBA00022840"/>
    </source>
</evidence>
<dbReference type="InterPro" id="IPR014939">
    <property type="entry name" value="CDT1_Gemini-bd-like"/>
</dbReference>
<dbReference type="CDD" id="cd18797">
    <property type="entry name" value="SF2_C_Hrq"/>
    <property type="match status" value="1"/>
</dbReference>
<dbReference type="Pfam" id="PF00271">
    <property type="entry name" value="Helicase_C"/>
    <property type="match status" value="1"/>
</dbReference>
<dbReference type="InterPro" id="IPR055227">
    <property type="entry name" value="HRQ1_WHD"/>
</dbReference>
<dbReference type="InterPro" id="IPR011545">
    <property type="entry name" value="DEAD/DEAH_box_helicase_dom"/>
</dbReference>
<dbReference type="Gene3D" id="3.40.50.300">
    <property type="entry name" value="P-loop containing nucleotide triphosphate hydrolases"/>
    <property type="match status" value="2"/>
</dbReference>
<protein>
    <submittedName>
        <fullName evidence="6">P-loop containing nucleoside triphosphate hydrolase protein</fullName>
    </submittedName>
</protein>
<dbReference type="GO" id="GO:0016787">
    <property type="term" value="F:hydrolase activity"/>
    <property type="evidence" value="ECO:0007669"/>
    <property type="project" value="UniProtKB-KW"/>
</dbReference>
<dbReference type="SMART" id="SM00487">
    <property type="entry name" value="DEXDc"/>
    <property type="match status" value="1"/>
</dbReference>
<keyword evidence="2" id="KW-0067">ATP-binding</keyword>
<dbReference type="GO" id="GO:0005524">
    <property type="term" value="F:ATP binding"/>
    <property type="evidence" value="ECO:0007669"/>
    <property type="project" value="UniProtKB-KW"/>
</dbReference>
<dbReference type="InterPro" id="IPR027417">
    <property type="entry name" value="P-loop_NTPase"/>
</dbReference>
<dbReference type="InterPro" id="IPR014001">
    <property type="entry name" value="Helicase_ATP-bd"/>
</dbReference>
<dbReference type="GO" id="GO:0005634">
    <property type="term" value="C:nucleus"/>
    <property type="evidence" value="ECO:0007669"/>
    <property type="project" value="TreeGrafter"/>
</dbReference>
<organism evidence="6 7">
    <name type="scientific">Rhodocollybia butyracea</name>
    <dbReference type="NCBI Taxonomy" id="206335"/>
    <lineage>
        <taxon>Eukaryota</taxon>
        <taxon>Fungi</taxon>
        <taxon>Dikarya</taxon>
        <taxon>Basidiomycota</taxon>
        <taxon>Agaricomycotina</taxon>
        <taxon>Agaricomycetes</taxon>
        <taxon>Agaricomycetidae</taxon>
        <taxon>Agaricales</taxon>
        <taxon>Marasmiineae</taxon>
        <taxon>Omphalotaceae</taxon>
        <taxon>Rhodocollybia</taxon>
    </lineage>
</organism>
<dbReference type="Pfam" id="PF00270">
    <property type="entry name" value="DEAD"/>
    <property type="match status" value="1"/>
</dbReference>
<feature type="domain" description="Helicase ATP-binding" evidence="4">
    <location>
        <begin position="312"/>
        <end position="495"/>
    </location>
</feature>
<comment type="caution">
    <text evidence="6">The sequence shown here is derived from an EMBL/GenBank/DDBJ whole genome shotgun (WGS) entry which is preliminary data.</text>
</comment>
<feature type="region of interest" description="Disordered" evidence="3">
    <location>
        <begin position="1"/>
        <end position="36"/>
    </location>
</feature>